<proteinExistence type="predicted"/>
<evidence type="ECO:0000256" key="1">
    <source>
        <dbReference type="SAM" id="MobiDB-lite"/>
    </source>
</evidence>
<accession>A0A655ZX54</accession>
<feature type="compositionally biased region" description="Polar residues" evidence="1">
    <location>
        <begin position="103"/>
        <end position="114"/>
    </location>
</feature>
<sequence>MGRCIYRQLARRTAQIGTVSDLFSYSTALRFHADHFGSSPRYRGGMARQLGNRAILQRAIHPKRSFYRSLRVGSHRTTATPHQSGNRYRVSHSSLSSVNHRSGTQSHPRFQSSS</sequence>
<dbReference type="AlphaFoldDB" id="A0A655ZX54"/>
<dbReference type="Proteomes" id="UP000041770">
    <property type="component" value="Unassembled WGS sequence"/>
</dbReference>
<feature type="region of interest" description="Disordered" evidence="1">
    <location>
        <begin position="70"/>
        <end position="114"/>
    </location>
</feature>
<evidence type="ECO:0000313" key="2">
    <source>
        <dbReference type="EMBL" id="CSC95356.1"/>
    </source>
</evidence>
<gene>
    <name evidence="2" type="ORF">ERS013200_02716</name>
</gene>
<feature type="compositionally biased region" description="Low complexity" evidence="1">
    <location>
        <begin position="91"/>
        <end position="102"/>
    </location>
</feature>
<dbReference type="EMBL" id="CWQY01000019">
    <property type="protein sequence ID" value="CSC95356.1"/>
    <property type="molecule type" value="Genomic_DNA"/>
</dbReference>
<organism evidence="2 3">
    <name type="scientific">Vibrio cholerae</name>
    <dbReference type="NCBI Taxonomy" id="666"/>
    <lineage>
        <taxon>Bacteria</taxon>
        <taxon>Pseudomonadati</taxon>
        <taxon>Pseudomonadota</taxon>
        <taxon>Gammaproteobacteria</taxon>
        <taxon>Vibrionales</taxon>
        <taxon>Vibrionaceae</taxon>
        <taxon>Vibrio</taxon>
    </lineage>
</organism>
<reference evidence="2 3" key="1">
    <citation type="submission" date="2015-07" db="EMBL/GenBank/DDBJ databases">
        <authorList>
            <consortium name="Pathogen Informatics"/>
        </authorList>
    </citation>
    <scope>NUCLEOTIDE SEQUENCE [LARGE SCALE GENOMIC DNA]</scope>
    <source>
        <strain evidence="2 3">A316</strain>
    </source>
</reference>
<name>A0A655ZX54_VIBCL</name>
<feature type="compositionally biased region" description="Polar residues" evidence="1">
    <location>
        <begin position="75"/>
        <end position="86"/>
    </location>
</feature>
<evidence type="ECO:0000313" key="3">
    <source>
        <dbReference type="Proteomes" id="UP000041770"/>
    </source>
</evidence>
<protein>
    <submittedName>
        <fullName evidence="2">Uncharacterized protein</fullName>
    </submittedName>
</protein>